<evidence type="ECO:0000313" key="3">
    <source>
        <dbReference type="Proteomes" id="UP000294498"/>
    </source>
</evidence>
<comment type="caution">
    <text evidence="2">The sequence shown here is derived from an EMBL/GenBank/DDBJ whole genome shotgun (WGS) entry which is preliminary data.</text>
</comment>
<evidence type="ECO:0000313" key="2">
    <source>
        <dbReference type="EMBL" id="TDX00500.1"/>
    </source>
</evidence>
<gene>
    <name evidence="2" type="ORF">EDB95_1525</name>
</gene>
<dbReference type="EMBL" id="SODV01000001">
    <property type="protein sequence ID" value="TDX00500.1"/>
    <property type="molecule type" value="Genomic_DNA"/>
</dbReference>
<name>A0A4R8DQR4_9BACT</name>
<protein>
    <submittedName>
        <fullName evidence="2">Uncharacterized protein</fullName>
    </submittedName>
</protein>
<keyword evidence="1" id="KW-0472">Membrane</keyword>
<accession>A0A4R8DQR4</accession>
<dbReference type="AlphaFoldDB" id="A0A4R8DQR4"/>
<keyword evidence="1" id="KW-1133">Transmembrane helix</keyword>
<keyword evidence="1" id="KW-0812">Transmembrane</keyword>
<dbReference type="Proteomes" id="UP000294498">
    <property type="component" value="Unassembled WGS sequence"/>
</dbReference>
<proteinExistence type="predicted"/>
<keyword evidence="3" id="KW-1185">Reference proteome</keyword>
<evidence type="ECO:0000256" key="1">
    <source>
        <dbReference type="SAM" id="Phobius"/>
    </source>
</evidence>
<dbReference type="OrthoDB" id="772690at2"/>
<feature type="transmembrane region" description="Helical" evidence="1">
    <location>
        <begin position="6"/>
        <end position="30"/>
    </location>
</feature>
<sequence length="133" mass="14509">MLHDFSWVQYLVGAGVLITLYYLAVAALFFRDDLKRVFVPHSRNSLTPPAAEEPVFNPFKSLEAFVNQIEETLAAAGQGAGKPALLDALKPVMVGYDGLQVRAYRIAIFNKTIELAKKLCGVGISVAELEALV</sequence>
<reference evidence="2 3" key="1">
    <citation type="submission" date="2019-03" db="EMBL/GenBank/DDBJ databases">
        <title>Genomic Encyclopedia of Type Strains, Phase IV (KMG-IV): sequencing the most valuable type-strain genomes for metagenomic binning, comparative biology and taxonomic classification.</title>
        <authorList>
            <person name="Goeker M."/>
        </authorList>
    </citation>
    <scope>NUCLEOTIDE SEQUENCE [LARGE SCALE GENOMIC DNA]</scope>
    <source>
        <strain evidence="2 3">DSM 100059</strain>
    </source>
</reference>
<dbReference type="RefSeq" id="WP_133992227.1">
    <property type="nucleotide sequence ID" value="NZ_SODV01000001.1"/>
</dbReference>
<organism evidence="2 3">
    <name type="scientific">Dinghuibacter silviterrae</name>
    <dbReference type="NCBI Taxonomy" id="1539049"/>
    <lineage>
        <taxon>Bacteria</taxon>
        <taxon>Pseudomonadati</taxon>
        <taxon>Bacteroidota</taxon>
        <taxon>Chitinophagia</taxon>
        <taxon>Chitinophagales</taxon>
        <taxon>Chitinophagaceae</taxon>
        <taxon>Dinghuibacter</taxon>
    </lineage>
</organism>